<dbReference type="Proteomes" id="UP000003434">
    <property type="component" value="Unassembled WGS sequence"/>
</dbReference>
<dbReference type="EMBL" id="AEPW01000025">
    <property type="protein sequence ID" value="EFU77351.1"/>
    <property type="molecule type" value="Genomic_DNA"/>
</dbReference>
<proteinExistence type="predicted"/>
<comment type="caution">
    <text evidence="1">The sequence shown here is derived from an EMBL/GenBank/DDBJ whole genome shotgun (WGS) entry which is preliminary data.</text>
</comment>
<sequence>MDAKKFLDCINERYKRNVKSDLIVLDSSSEDTKYSDTAIPFDKGSDFFKKREETPKRIYEM</sequence>
<dbReference type="AlphaFoldDB" id="E6LLD4"/>
<evidence type="ECO:0000313" key="2">
    <source>
        <dbReference type="Proteomes" id="UP000003434"/>
    </source>
</evidence>
<evidence type="ECO:0000313" key="1">
    <source>
        <dbReference type="EMBL" id="EFU77351.1"/>
    </source>
</evidence>
<accession>E6LLD4</accession>
<name>E6LLD4_9FIRM</name>
<dbReference type="HOGENOM" id="CLU_2928047_0_0_9"/>
<feature type="non-terminal residue" evidence="1">
    <location>
        <position position="61"/>
    </location>
</feature>
<reference evidence="1 2" key="1">
    <citation type="submission" date="2010-12" db="EMBL/GenBank/DDBJ databases">
        <authorList>
            <person name="Muzny D."/>
            <person name="Qin X."/>
            <person name="Deng J."/>
            <person name="Jiang H."/>
            <person name="Liu Y."/>
            <person name="Qu J."/>
            <person name="Song X.-Z."/>
            <person name="Zhang L."/>
            <person name="Thornton R."/>
            <person name="Coyle M."/>
            <person name="Francisco L."/>
            <person name="Jackson L."/>
            <person name="Javaid M."/>
            <person name="Korchina V."/>
            <person name="Kovar C."/>
            <person name="Mata R."/>
            <person name="Mathew T."/>
            <person name="Ngo R."/>
            <person name="Nguyen L."/>
            <person name="Nguyen N."/>
            <person name="Okwuonu G."/>
            <person name="Ongeri F."/>
            <person name="Pham C."/>
            <person name="Simmons D."/>
            <person name="Wilczek-Boney K."/>
            <person name="Hale W."/>
            <person name="Jakkamsetti A."/>
            <person name="Pham P."/>
            <person name="Ruth R."/>
            <person name="San Lucas F."/>
            <person name="Warren J."/>
            <person name="Zhang J."/>
            <person name="Zhao Z."/>
            <person name="Zhou C."/>
            <person name="Zhu D."/>
            <person name="Lee S."/>
            <person name="Bess C."/>
            <person name="Blankenburg K."/>
            <person name="Forbes L."/>
            <person name="Fu Q."/>
            <person name="Gubbala S."/>
            <person name="Hirani K."/>
            <person name="Jayaseelan J.C."/>
            <person name="Lara F."/>
            <person name="Munidasa M."/>
            <person name="Palculict T."/>
            <person name="Patil S."/>
            <person name="Pu L.-L."/>
            <person name="Saada N."/>
            <person name="Tang L."/>
            <person name="Weissenberger G."/>
            <person name="Zhu Y."/>
            <person name="Hemphill L."/>
            <person name="Shang Y."/>
            <person name="Youmans B."/>
            <person name="Ayvaz T."/>
            <person name="Ross M."/>
            <person name="Santibanez J."/>
            <person name="Aqrawi P."/>
            <person name="Gross S."/>
            <person name="Joshi V."/>
            <person name="Fowler G."/>
            <person name="Nazareth L."/>
            <person name="Reid J."/>
            <person name="Worley K."/>
            <person name="Petrosino J."/>
            <person name="Highlander S."/>
            <person name="Gibbs R."/>
        </authorList>
    </citation>
    <scope>NUCLEOTIDE SEQUENCE [LARGE SCALE GENOMIC DNA]</scope>
    <source>
        <strain evidence="1 2">DSM 3986</strain>
    </source>
</reference>
<protein>
    <submittedName>
        <fullName evidence="1">Uncharacterized protein</fullName>
    </submittedName>
</protein>
<organism evidence="1 2">
    <name type="scientific">Lachnoanaerobaculum saburreum DSM 3986</name>
    <dbReference type="NCBI Taxonomy" id="887325"/>
    <lineage>
        <taxon>Bacteria</taxon>
        <taxon>Bacillati</taxon>
        <taxon>Bacillota</taxon>
        <taxon>Clostridia</taxon>
        <taxon>Lachnospirales</taxon>
        <taxon>Lachnospiraceae</taxon>
        <taxon>Lachnoanaerobaculum</taxon>
    </lineage>
</organism>
<gene>
    <name evidence="1" type="ORF">HMPREF0381_0769</name>
</gene>